<dbReference type="InterPro" id="IPR017961">
    <property type="entry name" value="DNA_pol_Y-fam_little_finger"/>
</dbReference>
<dbReference type="Gene3D" id="3.30.1490.100">
    <property type="entry name" value="DNA polymerase, Y-family, little finger domain"/>
    <property type="match status" value="1"/>
</dbReference>
<evidence type="ECO:0000259" key="4">
    <source>
        <dbReference type="PROSITE" id="PS50173"/>
    </source>
</evidence>
<sequence length="481" mass="52027">MVEVRDGTWGTGPFGSDLAADFVDGLEGLAPQQVNVLEQAFQRVANAGTRVEGGDGVEAVAAAALVASSQIVIDPEDGPGEPLPELPAAIRAMARKALHRVLQEGSELTTGWVDSADADQWRQELQQILVPSTQTMITCGESAITSQPEPGHLRFDVPEGHDAELPERLRRLLEDVTPRVPMIEPDSAALDITGAIPYWKRDARGLAALVQLRVLAHFGLRSSAGCAPNRMLAAMACALTPPGQRTVVDDSPEAIADFLRPRPVRELPGVGAKTATTLGEYGLHTVGDVVNVPQLTLQRLLGARAGRALHEHARGRDTQAVDPTPTPASISADRFARDELDPAEHRRALLALADDLGARLRNADQIANGLTCTIRYADQSSTRRRRALPEATQHTVLLARAAYAVYEAPGLQRARVRSIALRADALRPAHRATRQLTLDTQDDKPLAIEAVADRARARYGHHVLYPAALAERHKRDSRGRW</sequence>
<evidence type="ECO:0000256" key="1">
    <source>
        <dbReference type="ARBA" id="ARBA00010945"/>
    </source>
</evidence>
<reference evidence="5" key="1">
    <citation type="journal article" date="2015" name="Genome Announc.">
        <title>Draft Genome Sequence of Thiostrepton-Producing Streptomyces azureus ATCC 14921.</title>
        <authorList>
            <person name="Sakihara K."/>
            <person name="Maeda J."/>
            <person name="Tashiro K."/>
            <person name="Fujino Y."/>
            <person name="Kuhara S."/>
            <person name="Ohshima T."/>
            <person name="Ogata S."/>
            <person name="Doi K."/>
        </authorList>
    </citation>
    <scope>NUCLEOTIDE SEQUENCE [LARGE SCALE GENOMIC DNA]</scope>
    <source>
        <strain evidence="5">ATCC14921</strain>
    </source>
</reference>
<dbReference type="InterPro" id="IPR050356">
    <property type="entry name" value="SulA_CellDiv_inhibitor"/>
</dbReference>
<dbReference type="InterPro" id="IPR053848">
    <property type="entry name" value="IMS_HHH_1"/>
</dbReference>
<keyword evidence="6" id="KW-1185">Reference proteome</keyword>
<proteinExistence type="inferred from homology"/>
<dbReference type="PATRIC" id="fig|146537.3.peg.5965"/>
<dbReference type="SUPFAM" id="SSF56672">
    <property type="entry name" value="DNA/RNA polymerases"/>
    <property type="match status" value="1"/>
</dbReference>
<dbReference type="Proteomes" id="UP000053859">
    <property type="component" value="Unassembled WGS sequence"/>
</dbReference>
<dbReference type="PANTHER" id="PTHR35369">
    <property type="entry name" value="BLR3025 PROTEIN-RELATED"/>
    <property type="match status" value="1"/>
</dbReference>
<dbReference type="InterPro" id="IPR001126">
    <property type="entry name" value="UmuC"/>
</dbReference>
<evidence type="ECO:0000256" key="2">
    <source>
        <dbReference type="ARBA" id="ARBA00022763"/>
    </source>
</evidence>
<name>A0A0K8PST3_STRAJ</name>
<dbReference type="RefSeq" id="WP_167745769.1">
    <property type="nucleotide sequence ID" value="NZ_DF968352.1"/>
</dbReference>
<dbReference type="PROSITE" id="PS50173">
    <property type="entry name" value="UMUC"/>
    <property type="match status" value="1"/>
</dbReference>
<dbReference type="EMBL" id="DF968352">
    <property type="protein sequence ID" value="GAP50808.1"/>
    <property type="molecule type" value="Genomic_DNA"/>
</dbReference>
<comment type="function">
    <text evidence="3">Poorly processive, error-prone DNA polymerase involved in untargeted mutagenesis. Copies undamaged DNA at stalled replication forks, which arise in vivo from mismatched or misaligned primer ends. These misaligned primers can be extended by PolIV. Exhibits no 3'-5' exonuclease (proofreading) activity. May be involved in translesional synthesis, in conjunction with the beta clamp from PolIII.</text>
</comment>
<evidence type="ECO:0000313" key="5">
    <source>
        <dbReference type="EMBL" id="GAP50808.1"/>
    </source>
</evidence>
<evidence type="ECO:0000313" key="6">
    <source>
        <dbReference type="Proteomes" id="UP000053859"/>
    </source>
</evidence>
<dbReference type="InterPro" id="IPR043128">
    <property type="entry name" value="Rev_trsase/Diguanyl_cyclase"/>
</dbReference>
<accession>A0A0K8PST3</accession>
<dbReference type="AlphaFoldDB" id="A0A0K8PST3"/>
<dbReference type="InterPro" id="IPR025355">
    <property type="entry name" value="DUF4259"/>
</dbReference>
<comment type="similarity">
    <text evidence="1">Belongs to the DNA polymerase type-Y family.</text>
</comment>
<protein>
    <recommendedName>
        <fullName evidence="4">UmuC domain-containing protein</fullName>
    </recommendedName>
</protein>
<dbReference type="GO" id="GO:0003684">
    <property type="term" value="F:damaged DNA binding"/>
    <property type="evidence" value="ECO:0007669"/>
    <property type="project" value="InterPro"/>
</dbReference>
<dbReference type="Pfam" id="PF14078">
    <property type="entry name" value="DUF4259"/>
    <property type="match status" value="1"/>
</dbReference>
<dbReference type="Pfam" id="PF21999">
    <property type="entry name" value="IMS_HHH_1"/>
    <property type="match status" value="1"/>
</dbReference>
<gene>
    <name evidence="5" type="ORF">SAZU_5667</name>
</gene>
<evidence type="ECO:0000256" key="3">
    <source>
        <dbReference type="ARBA" id="ARBA00025589"/>
    </source>
</evidence>
<organism evidence="5 6">
    <name type="scientific">Streptomyces azureus</name>
    <dbReference type="NCBI Taxonomy" id="146537"/>
    <lineage>
        <taxon>Bacteria</taxon>
        <taxon>Bacillati</taxon>
        <taxon>Actinomycetota</taxon>
        <taxon>Actinomycetes</taxon>
        <taxon>Kitasatosporales</taxon>
        <taxon>Streptomycetaceae</taxon>
        <taxon>Streptomyces</taxon>
    </lineage>
</organism>
<dbReference type="Pfam" id="PF00817">
    <property type="entry name" value="IMS"/>
    <property type="match status" value="1"/>
</dbReference>
<dbReference type="PANTHER" id="PTHR35369:SF2">
    <property type="entry name" value="BLR3025 PROTEIN"/>
    <property type="match status" value="1"/>
</dbReference>
<dbReference type="Gene3D" id="3.30.70.270">
    <property type="match status" value="1"/>
</dbReference>
<dbReference type="GO" id="GO:0003887">
    <property type="term" value="F:DNA-directed DNA polymerase activity"/>
    <property type="evidence" value="ECO:0007669"/>
    <property type="project" value="InterPro"/>
</dbReference>
<dbReference type="GO" id="GO:0006281">
    <property type="term" value="P:DNA repair"/>
    <property type="evidence" value="ECO:0007669"/>
    <property type="project" value="InterPro"/>
</dbReference>
<dbReference type="Gene3D" id="1.10.150.20">
    <property type="entry name" value="5' to 3' exonuclease, C-terminal subdomain"/>
    <property type="match status" value="1"/>
</dbReference>
<dbReference type="Pfam" id="PF11799">
    <property type="entry name" value="IMS_C"/>
    <property type="match status" value="1"/>
</dbReference>
<feature type="domain" description="UmuC" evidence="4">
    <location>
        <begin position="163"/>
        <end position="271"/>
    </location>
</feature>
<dbReference type="InterPro" id="IPR036775">
    <property type="entry name" value="DNA_pol_Y-fam_lit_finger_sf"/>
</dbReference>
<dbReference type="InterPro" id="IPR043502">
    <property type="entry name" value="DNA/RNA_pol_sf"/>
</dbReference>
<keyword evidence="2" id="KW-0227">DNA damage</keyword>
<dbReference type="SUPFAM" id="SSF100879">
    <property type="entry name" value="Lesion bypass DNA polymerase (Y-family), little finger domain"/>
    <property type="match status" value="1"/>
</dbReference>